<evidence type="ECO:0000313" key="2">
    <source>
        <dbReference type="EMBL" id="KNE01059.1"/>
    </source>
</evidence>
<proteinExistence type="predicted"/>
<dbReference type="EMBL" id="LGST01000016">
    <property type="protein sequence ID" value="KNE01059.1"/>
    <property type="molecule type" value="Genomic_DNA"/>
</dbReference>
<accession>A0A0L0P436</accession>
<dbReference type="Proteomes" id="UP000037122">
    <property type="component" value="Unassembled WGS sequence"/>
</dbReference>
<evidence type="ECO:0000256" key="1">
    <source>
        <dbReference type="SAM" id="SignalP"/>
    </source>
</evidence>
<name>A0A0L0P436_CANAR</name>
<organism evidence="2 3">
    <name type="scientific">Candidozyma auris</name>
    <name type="common">Yeast</name>
    <name type="synonym">Candida auris</name>
    <dbReference type="NCBI Taxonomy" id="498019"/>
    <lineage>
        <taxon>Eukaryota</taxon>
        <taxon>Fungi</taxon>
        <taxon>Dikarya</taxon>
        <taxon>Ascomycota</taxon>
        <taxon>Saccharomycotina</taxon>
        <taxon>Pichiomycetes</taxon>
        <taxon>Metschnikowiaceae</taxon>
        <taxon>Candidozyma</taxon>
    </lineage>
</organism>
<keyword evidence="1" id="KW-0732">Signal</keyword>
<gene>
    <name evidence="2" type="ORF">QG37_01932</name>
</gene>
<feature type="chain" id="PRO_5005545385" evidence="1">
    <location>
        <begin position="29"/>
        <end position="44"/>
    </location>
</feature>
<dbReference type="AlphaFoldDB" id="A0A0L0P436"/>
<reference evidence="3" key="1">
    <citation type="journal article" date="2015" name="BMC Genomics">
        <title>Draft genome of a commonly misdiagnosed multidrug resistant pathogen Candida auris.</title>
        <authorList>
            <person name="Chatterjee S."/>
            <person name="Alampalli S.V."/>
            <person name="Nageshan R.K."/>
            <person name="Chettiar S.T."/>
            <person name="Joshi S."/>
            <person name="Tatu U.S."/>
        </authorList>
    </citation>
    <scope>NUCLEOTIDE SEQUENCE [LARGE SCALE GENOMIC DNA]</scope>
    <source>
        <strain evidence="3">6684</strain>
    </source>
</reference>
<evidence type="ECO:0000313" key="3">
    <source>
        <dbReference type="Proteomes" id="UP000037122"/>
    </source>
</evidence>
<comment type="caution">
    <text evidence="2">The sequence shown here is derived from an EMBL/GenBank/DDBJ whole genome shotgun (WGS) entry which is preliminary data.</text>
</comment>
<protein>
    <submittedName>
        <fullName evidence="2">Uncharacterized protein</fullName>
    </submittedName>
</protein>
<feature type="signal peptide" evidence="1">
    <location>
        <begin position="1"/>
        <end position="28"/>
    </location>
</feature>
<sequence length="44" mass="5456">MRMTTTMKTTLWWPAQWPLLWAWLGSLAKEWKKCQEPQKKWLVH</sequence>